<dbReference type="Gene3D" id="2.40.10.500">
    <property type="match status" value="3"/>
</dbReference>
<dbReference type="Pfam" id="PF02010">
    <property type="entry name" value="REJ"/>
    <property type="match status" value="1"/>
</dbReference>
<keyword evidence="5" id="KW-1133">Transmembrane helix</keyword>
<sequence length="2723" mass="299968">MKKENKLNFFKIKWSSFSIFPGIAYNLPKFCANATWNPVAITFATSAIVGAIPYGIFIDTNNTIYIADRANSRVQIWLNNSATPTSTISGGLNTPYNLFVSDNGDIYVDNGYTNNRVDKWAFNSTSSVPTMYNCGPCFSLFIDINNMLYCSLYNANKVIAKSLNTNLNIWNTVAGTGTAGATSTTLNLPCDIFVDNNLNLYVADTANNRIQKFASGQINGTTVPTGTITLSKPTGVILDVDGYLFIVDQGNYRLIGSGPYGYRCIAACSGSYGSSSTQLNGPYSIRFDSYGNIFISDLFNNRIQKFFLVTNGCNVTTSTTTMSNVTSMNSTESVPLLTSTYGTNSTTVSSSPSLSYNLPKFSAYATWSSNGVTLFNTSTIGTNPYGLFVNTNNTLYVCEYSQNIIQVWLENSTIPIRNISGGLSSPYAMFVTVNGDVYVDNGNANSQVDKWAVNTTAGISVMTVKAACWGLFVDIYNNIYCSQYTIHQVVTKSLNSNSNMWIVAAGTDCQGSTSNTLYNPRGIFVDTDLNLYVADYNNNRIQLFLSNQLNAITVAGTGASSTISLSGPSGVVLDADGYLFITDTTNQRIIGSGPNGFRCLVGCLQTVGSASNQFHFPVTMVFDTYGNMLITDDFNHRVQKFYLTTNIYNATINQPSFCPSTTWYTDAITFANSSTVGTYVTGIFVGIDNTVYVANAQTNKVVIWYEGSTNPDKILSGSLSTPYDLFATPLGDIYVDNGLNNGRVDKFSLNSNISTSAMSVPSTCYAIFVDISNTLYCSAFTSHQVVKKWLNDGVLTSTIVAGTGTAGSTATTLNRPYGIFVDTEINLYVADSLNNRIQMFPVGQLTGITLAGASVTGTITLNQPNGITLDGNGYLFIADCYNQRIVGQGPYGFRCLFGCTAISGSASNQLYYPAIIRFDSYGNLFVADRFNNRVQKFILASNSCSISYNQPTFCYNALWYSNASTFASSTTIGTLPYGIFINGINTVYVPNRISNTILSWPQGSTTSTSNSYSNLSNPYSLFMSINGDIYIDNGYSYGRVDKYTFNTSNRVTVMNVNGSCYGLFIDINNTLYCSLKNLHQVVKLLLNNGTTIPTIAAGNGSAGSLSTMLNSPQGIYVDSNLNLYIADCANNRIQFVQTGLLNGVTIFGAGSSTNFILNYPTGIVLDANGYLFIVDSYNHRIVASSSTGFRCIVGCSGGGSSASQLSFPQSMAFDSYGNIYVTDRNNSRVQQFSFQASSCTIPTTTTTTTTSSSSSTSISTASITTSQGPYINETCYSPTVILIPGQSSLSSPISYRRSQDFFISSMIQFHCNGSLSTTKKWTIKNCSSTSCSFEIVLDENVMTTFSELCIPSRTLAYGVYQLTSTVTMIDSPNLKASSSVYVRITATGITANLVQLGTSMITRGNQQDLLLDPGTFSVDPDEDTFDATKWKYAYYCRIYDLYNFPNVQGILLSIDDSRIDPYNPSCLSNRSGNGTGLVFGNLTSSPNSSLTVLAGSLQSNQIYQFMVYMENRKNSSIQATGYVLVTVAITHPQLIAVGCVISSMCVPNLEFQLLNPTTQVALFTLCIGTCTNLESIKWNIYQGSDNSISSNSTQWTLFNNTILYENIWFFGTNTSNFTATDLLFLNNLQISLWRFEVVYTFLSAISTSALNFIINQPPANGSCSINPLNGTITTLFTIECSNWYDVDGIRDYSLYAWTTDISQRTIIAFSPEDSFQVQLPAGDNETSLLNLVVYVRDPVGSVTQVNISSVNVIADLAIINDLIDKITNLSSTITNNPIVQLLSSGNQNVVGQILISLSQGFNQMNSENLDKAISNGIPAATILVSSLGSQSLQQISIPLNESALINYNIQLNSLASVKDYLVTFITNLPITTSNSIILQSSSLVQLTQATNQLTRNTLMLVSNRCYELSAALYAMFEKISYEDAQSASNQLFQCASNILNGVNGPLQGRTDVLDLDYSRANTMPTDYDTDLESAWSNTNLFGGGDETSIEKNRNLYHQKQLANQINSQVAQIISLLTSSLCIHLNIGQSSLMNTSQSFVSLETISIASLKDRLVKQVENTQFNIPSDFSLNTTSNSSISLRSRVDTLASFGNFQNTNLSRSISLSMIDQNGNEVSFQAHQNNPIQLIIPRDPNLIIPSMYLQNVTSINSTINNLLFNYHYINITSSLPISVHFEIRSLNKSLAYLFIYKFDQTPQLNSSINLIDGWTLFCPFNLTNDDIYRYFIDNQQTPGHQSLIFGIRELNSTEMNNYCLNNSSINTSLPITDEPFSFTSNYELRIYTSGCYYLDENNNWKSDGLIVGSLTNLYETECLSTHLTTFAGGFIVLPAPINWSYVFANADFMKNKTVYLTMIFTSIIYIVLLIYARFKDKKDFEKLGVTPLADNNKSDHYYYQILVFTGQRTNAGTDSKVHFVLSGDNDQTQVRLFSDPHRKIFQRGGINSFIIAVPKSLGLLNYIRIWHDNSGEGSSASWFLKYIIVRDLQSLNKFYFICQQWFAVEKDDGRIERTLPIASDAEKQEFSYVLSKKAYHSVSDGHLWFSIFSRPPSNKFTRVQRCTCCFVLFFTSMLINIMYYDLSNEANASSETHSGALSVGPFYIAPQQIGIGIMVELFTLIPSLLIVQFFRRIRPRQQIAPIREALYKIQPSRKTSSTNVPAIKKKKSSITFPWWCLFIAYGLSMIIIVVSIFFIIVRGIEFGDVKTQQWLTSVLTGFFSSVIFTQPIKVY</sequence>
<dbReference type="InterPro" id="IPR036392">
    <property type="entry name" value="PLAT/LH2_dom_sf"/>
</dbReference>
<dbReference type="PROSITE" id="PS50095">
    <property type="entry name" value="PLAT"/>
    <property type="match status" value="1"/>
</dbReference>
<dbReference type="CDD" id="cd05819">
    <property type="entry name" value="NHL"/>
    <property type="match status" value="4"/>
</dbReference>
<feature type="transmembrane region" description="Helical" evidence="5">
    <location>
        <begin position="2551"/>
        <end position="2572"/>
    </location>
</feature>
<protein>
    <recommendedName>
        <fullName evidence="6">PLAT domain-containing protein</fullName>
    </recommendedName>
</protein>
<feature type="transmembrane region" description="Helical" evidence="5">
    <location>
        <begin position="2601"/>
        <end position="2622"/>
    </location>
</feature>
<dbReference type="SUPFAM" id="SSF101898">
    <property type="entry name" value="NHL repeat"/>
    <property type="match status" value="4"/>
</dbReference>
<dbReference type="InterPro" id="IPR051223">
    <property type="entry name" value="Polycystin"/>
</dbReference>
<dbReference type="InterPro" id="IPR042060">
    <property type="entry name" value="PLAT_polycystin1"/>
</dbReference>
<gene>
    <name evidence="7" type="ORF">OKA104_LOCUS28733</name>
</gene>
<comment type="similarity">
    <text evidence="1">Belongs to the polycystin family.</text>
</comment>
<feature type="transmembrane region" description="Helical" evidence="5">
    <location>
        <begin position="2346"/>
        <end position="2364"/>
    </location>
</feature>
<evidence type="ECO:0000256" key="3">
    <source>
        <dbReference type="PROSITE-ProRule" id="PRU00152"/>
    </source>
</evidence>
<evidence type="ECO:0000259" key="6">
    <source>
        <dbReference type="PROSITE" id="PS50095"/>
    </source>
</evidence>
<dbReference type="GO" id="GO:0016020">
    <property type="term" value="C:membrane"/>
    <property type="evidence" value="ECO:0007669"/>
    <property type="project" value="TreeGrafter"/>
</dbReference>
<feature type="repeat" description="NHL" evidence="4">
    <location>
        <begin position="1199"/>
        <end position="1235"/>
    </location>
</feature>
<dbReference type="InterPro" id="IPR001258">
    <property type="entry name" value="NHL_repeat"/>
</dbReference>
<reference evidence="7" key="1">
    <citation type="submission" date="2021-02" db="EMBL/GenBank/DDBJ databases">
        <authorList>
            <person name="Nowell W R."/>
        </authorList>
    </citation>
    <scope>NUCLEOTIDE SEQUENCE</scope>
</reference>
<name>A0A819MLH6_9BILA</name>
<dbReference type="InterPro" id="IPR001024">
    <property type="entry name" value="PLAT/LH2_dom"/>
</dbReference>
<keyword evidence="5" id="KW-0472">Membrane</keyword>
<proteinExistence type="inferred from homology"/>
<evidence type="ECO:0000256" key="1">
    <source>
        <dbReference type="ARBA" id="ARBA00007200"/>
    </source>
</evidence>
<evidence type="ECO:0000313" key="7">
    <source>
        <dbReference type="EMBL" id="CAF3982305.1"/>
    </source>
</evidence>
<evidence type="ECO:0000256" key="2">
    <source>
        <dbReference type="ARBA" id="ARBA00022737"/>
    </source>
</evidence>
<evidence type="ECO:0000313" key="8">
    <source>
        <dbReference type="Proteomes" id="UP000663881"/>
    </source>
</evidence>
<dbReference type="GO" id="GO:0005262">
    <property type="term" value="F:calcium channel activity"/>
    <property type="evidence" value="ECO:0007669"/>
    <property type="project" value="TreeGrafter"/>
</dbReference>
<feature type="non-terminal residue" evidence="7">
    <location>
        <position position="1"/>
    </location>
</feature>
<dbReference type="SMART" id="SM00308">
    <property type="entry name" value="LH2"/>
    <property type="match status" value="1"/>
</dbReference>
<dbReference type="Proteomes" id="UP000663881">
    <property type="component" value="Unassembled WGS sequence"/>
</dbReference>
<dbReference type="GO" id="GO:0050982">
    <property type="term" value="P:detection of mechanical stimulus"/>
    <property type="evidence" value="ECO:0007669"/>
    <property type="project" value="TreeGrafter"/>
</dbReference>
<keyword evidence="2" id="KW-0677">Repeat</keyword>
<organism evidence="7 8">
    <name type="scientific">Adineta steineri</name>
    <dbReference type="NCBI Taxonomy" id="433720"/>
    <lineage>
        <taxon>Eukaryota</taxon>
        <taxon>Metazoa</taxon>
        <taxon>Spiralia</taxon>
        <taxon>Gnathifera</taxon>
        <taxon>Rotifera</taxon>
        <taxon>Eurotatoria</taxon>
        <taxon>Bdelloidea</taxon>
        <taxon>Adinetida</taxon>
        <taxon>Adinetidae</taxon>
        <taxon>Adineta</taxon>
    </lineage>
</organism>
<dbReference type="FunFam" id="2.60.60.20:FF:000022">
    <property type="entry name" value="Uncharacterized protein"/>
    <property type="match status" value="1"/>
</dbReference>
<feature type="transmembrane region" description="Helical" evidence="5">
    <location>
        <begin position="2666"/>
        <end position="2689"/>
    </location>
</feature>
<dbReference type="PROSITE" id="PS51125">
    <property type="entry name" value="NHL"/>
    <property type="match status" value="4"/>
</dbReference>
<dbReference type="EMBL" id="CAJOAY010002822">
    <property type="protein sequence ID" value="CAF3982305.1"/>
    <property type="molecule type" value="Genomic_DNA"/>
</dbReference>
<evidence type="ECO:0000256" key="5">
    <source>
        <dbReference type="SAM" id="Phobius"/>
    </source>
</evidence>
<feature type="domain" description="PLAT" evidence="6">
    <location>
        <begin position="2389"/>
        <end position="2508"/>
    </location>
</feature>
<dbReference type="SUPFAM" id="SSF49723">
    <property type="entry name" value="Lipase/lipooxygenase domain (PLAT/LH2 domain)"/>
    <property type="match status" value="1"/>
</dbReference>
<dbReference type="PANTHER" id="PTHR10877:SF150">
    <property type="entry name" value="REJ DOMAIN-CONTAINING PROTEIN"/>
    <property type="match status" value="1"/>
</dbReference>
<evidence type="ECO:0000256" key="4">
    <source>
        <dbReference type="PROSITE-ProRule" id="PRU00504"/>
    </source>
</evidence>
<dbReference type="InterPro" id="IPR011042">
    <property type="entry name" value="6-blade_b-propeller_TolB-like"/>
</dbReference>
<comment type="caution">
    <text evidence="7">The sequence shown here is derived from an EMBL/GenBank/DDBJ whole genome shotgun (WGS) entry which is preliminary data.</text>
</comment>
<keyword evidence="5" id="KW-0812">Transmembrane</keyword>
<dbReference type="Pfam" id="PF01477">
    <property type="entry name" value="PLAT"/>
    <property type="match status" value="1"/>
</dbReference>
<feature type="repeat" description="NHL" evidence="4">
    <location>
        <begin position="186"/>
        <end position="216"/>
    </location>
</feature>
<dbReference type="CDD" id="cd01752">
    <property type="entry name" value="PLAT_polycystin"/>
    <property type="match status" value="1"/>
</dbReference>
<dbReference type="PANTHER" id="PTHR10877">
    <property type="entry name" value="POLYCYSTIN FAMILY MEMBER"/>
    <property type="match status" value="1"/>
</dbReference>
<comment type="caution">
    <text evidence="3">Lacks conserved residue(s) required for the propagation of feature annotation.</text>
</comment>
<dbReference type="Gene3D" id="2.120.10.30">
    <property type="entry name" value="TolB, C-terminal domain"/>
    <property type="match status" value="5"/>
</dbReference>
<accession>A0A819MLH6</accession>
<feature type="repeat" description="NHL" evidence="4">
    <location>
        <begin position="511"/>
        <end position="547"/>
    </location>
</feature>
<dbReference type="InterPro" id="IPR002859">
    <property type="entry name" value="PKD/REJ-like"/>
</dbReference>
<dbReference type="Gene3D" id="2.60.60.20">
    <property type="entry name" value="PLAT/LH2 domain"/>
    <property type="match status" value="1"/>
</dbReference>
<feature type="repeat" description="NHL" evidence="4">
    <location>
        <begin position="1109"/>
        <end position="1139"/>
    </location>
</feature>
<feature type="transmembrane region" description="Helical" evidence="5">
    <location>
        <begin position="2701"/>
        <end position="2720"/>
    </location>
</feature>
<dbReference type="Pfam" id="PF01436">
    <property type="entry name" value="NHL"/>
    <property type="match status" value="4"/>
</dbReference>